<reference evidence="1" key="1">
    <citation type="submission" date="2023-01" db="EMBL/GenBank/DDBJ databases">
        <authorList>
            <person name="Piombo E."/>
        </authorList>
    </citation>
    <scope>NUCLEOTIDE SEQUENCE</scope>
</reference>
<evidence type="ECO:0000313" key="2">
    <source>
        <dbReference type="Proteomes" id="UP001160390"/>
    </source>
</evidence>
<gene>
    <name evidence="1" type="ORF">CCHLO57077_00005712</name>
</gene>
<accession>A0AA35MJI8</accession>
<comment type="caution">
    <text evidence="1">The sequence shown here is derived from an EMBL/GenBank/DDBJ whole genome shotgun (WGS) entry which is preliminary data.</text>
</comment>
<dbReference type="Proteomes" id="UP001160390">
    <property type="component" value="Unassembled WGS sequence"/>
</dbReference>
<dbReference type="AlphaFoldDB" id="A0AA35MJI8"/>
<feature type="non-terminal residue" evidence="1">
    <location>
        <position position="101"/>
    </location>
</feature>
<proteinExistence type="predicted"/>
<evidence type="ECO:0000313" key="1">
    <source>
        <dbReference type="EMBL" id="CAI6098144.1"/>
    </source>
</evidence>
<keyword evidence="2" id="KW-1185">Reference proteome</keyword>
<dbReference type="EMBL" id="CABFNP030001297">
    <property type="protein sequence ID" value="CAI6098144.1"/>
    <property type="molecule type" value="Genomic_DNA"/>
</dbReference>
<organism evidence="1 2">
    <name type="scientific">Clonostachys chloroleuca</name>
    <dbReference type="NCBI Taxonomy" id="1926264"/>
    <lineage>
        <taxon>Eukaryota</taxon>
        <taxon>Fungi</taxon>
        <taxon>Dikarya</taxon>
        <taxon>Ascomycota</taxon>
        <taxon>Pezizomycotina</taxon>
        <taxon>Sordariomycetes</taxon>
        <taxon>Hypocreomycetidae</taxon>
        <taxon>Hypocreales</taxon>
        <taxon>Bionectriaceae</taxon>
        <taxon>Clonostachys</taxon>
    </lineage>
</organism>
<sequence length="101" mass="10911">MPFGEILGLQGSAPGYSSSLSDNFFCASPCGNTPYEAMVHSAFDEYMLSQVDDSIAQYEDEIYELARGIEDSSLITSYRAHPGEYITTAPLSPTRGPGSMV</sequence>
<protein>
    <submittedName>
        <fullName evidence="1">Uncharacterized protein</fullName>
    </submittedName>
</protein>
<name>A0AA35MJI8_9HYPO</name>